<evidence type="ECO:0000256" key="3">
    <source>
        <dbReference type="ARBA" id="ARBA00023004"/>
    </source>
</evidence>
<dbReference type="InterPro" id="IPR042216">
    <property type="entry name" value="MitoNEET_CISD"/>
</dbReference>
<dbReference type="AlphaFoldDB" id="A0A7C2P4A8"/>
<dbReference type="GO" id="GO:0051537">
    <property type="term" value="F:2 iron, 2 sulfur cluster binding"/>
    <property type="evidence" value="ECO:0007669"/>
    <property type="project" value="UniProtKB-KW"/>
</dbReference>
<sequence>MAEVTIKTRENGPLLVTGPVTLTDHQGNVYDTTGQATIALCRCGQSHKKPFCDGTHRSCGFAAAELAPQPAP</sequence>
<gene>
    <name evidence="6" type="ORF">ENQ76_11375</name>
</gene>
<keyword evidence="3" id="KW-0408">Iron</keyword>
<comment type="caution">
    <text evidence="6">The sequence shown here is derived from an EMBL/GenBank/DDBJ whole genome shotgun (WGS) entry which is preliminary data.</text>
</comment>
<dbReference type="InterPro" id="IPR018967">
    <property type="entry name" value="FeS-contain_CDGSH-typ"/>
</dbReference>
<name>A0A7C2P4A8_9PLAN</name>
<keyword evidence="1" id="KW-0001">2Fe-2S</keyword>
<accession>A0A7C2P4A8</accession>
<dbReference type="GO" id="GO:0005737">
    <property type="term" value="C:cytoplasm"/>
    <property type="evidence" value="ECO:0007669"/>
    <property type="project" value="UniProtKB-ARBA"/>
</dbReference>
<evidence type="ECO:0000259" key="5">
    <source>
        <dbReference type="SMART" id="SM00704"/>
    </source>
</evidence>
<evidence type="ECO:0000256" key="4">
    <source>
        <dbReference type="ARBA" id="ARBA00023014"/>
    </source>
</evidence>
<dbReference type="Gene3D" id="3.40.5.90">
    <property type="entry name" value="CDGSH iron-sulfur domain, mitoNEET-type"/>
    <property type="match status" value="1"/>
</dbReference>
<organism evidence="6">
    <name type="scientific">Schlesneria paludicola</name>
    <dbReference type="NCBI Taxonomy" id="360056"/>
    <lineage>
        <taxon>Bacteria</taxon>
        <taxon>Pseudomonadati</taxon>
        <taxon>Planctomycetota</taxon>
        <taxon>Planctomycetia</taxon>
        <taxon>Planctomycetales</taxon>
        <taxon>Planctomycetaceae</taxon>
        <taxon>Schlesneria</taxon>
    </lineage>
</organism>
<keyword evidence="4" id="KW-0411">Iron-sulfur</keyword>
<evidence type="ECO:0000256" key="2">
    <source>
        <dbReference type="ARBA" id="ARBA00022723"/>
    </source>
</evidence>
<evidence type="ECO:0000256" key="1">
    <source>
        <dbReference type="ARBA" id="ARBA00022714"/>
    </source>
</evidence>
<proteinExistence type="predicted"/>
<reference evidence="6" key="1">
    <citation type="journal article" date="2020" name="mSystems">
        <title>Genome- and Community-Level Interaction Insights into Carbon Utilization and Element Cycling Functions of Hydrothermarchaeota in Hydrothermal Sediment.</title>
        <authorList>
            <person name="Zhou Z."/>
            <person name="Liu Y."/>
            <person name="Xu W."/>
            <person name="Pan J."/>
            <person name="Luo Z.H."/>
            <person name="Li M."/>
        </authorList>
    </citation>
    <scope>NUCLEOTIDE SEQUENCE [LARGE SCALE GENOMIC DNA]</scope>
    <source>
        <strain evidence="6">SpSt-339</strain>
    </source>
</reference>
<keyword evidence="2" id="KW-0479">Metal-binding</keyword>
<dbReference type="EMBL" id="DSOK01000316">
    <property type="protein sequence ID" value="HEN16053.1"/>
    <property type="molecule type" value="Genomic_DNA"/>
</dbReference>
<evidence type="ECO:0000313" key="6">
    <source>
        <dbReference type="EMBL" id="HEN16053.1"/>
    </source>
</evidence>
<dbReference type="Pfam" id="PF09360">
    <property type="entry name" value="zf-CDGSH"/>
    <property type="match status" value="1"/>
</dbReference>
<feature type="domain" description="Iron-binding zinc finger CDGSH type" evidence="5">
    <location>
        <begin position="25"/>
        <end position="62"/>
    </location>
</feature>
<dbReference type="GO" id="GO:0046872">
    <property type="term" value="F:metal ion binding"/>
    <property type="evidence" value="ECO:0007669"/>
    <property type="project" value="UniProtKB-KW"/>
</dbReference>
<protein>
    <submittedName>
        <fullName evidence="6">CDGSH iron-sulfur domain-containing protein</fullName>
    </submittedName>
</protein>
<dbReference type="SMART" id="SM00704">
    <property type="entry name" value="ZnF_CDGSH"/>
    <property type="match status" value="1"/>
</dbReference>